<dbReference type="PANTHER" id="PTHR36838:SF1">
    <property type="entry name" value="SLR1864 PROTEIN"/>
    <property type="match status" value="1"/>
</dbReference>
<dbReference type="RefSeq" id="WP_004528361.1">
    <property type="nucleotide sequence ID" value="NZ_CM000833.1"/>
</dbReference>
<dbReference type="GO" id="GO:0016020">
    <property type="term" value="C:membrane"/>
    <property type="evidence" value="ECO:0007669"/>
    <property type="project" value="UniProtKB-SubCell"/>
</dbReference>
<keyword evidence="2" id="KW-0813">Transport</keyword>
<sequence length="295" mass="30375">MQNDFSLVVVPIFACSLIGLLWVKLRLPMNAACLSALVSNIGIPCLLLSSLDQPNLTARVLVHTFAAGAVALACFAALGALFLRALKLPLRQYLPSLMLPNTSNLGLPVALFTFGEQGLLYAVAFSALVQIGHFTIGVWLLSGRASWKSIAASPTIWAVAAALFMTVNGLHPSAPLAATAKQLGNMAPPLMLLMLGASLANIRLAGLHRVALLALVRVAGGLGVGLALACLLGLPSVAAGAFVVQCTMPVAVLSHLIAQQHDGPTEDIAGMILISTGLSLAGLPLMLASAKLVVG</sequence>
<feature type="transmembrane region" description="Helical" evidence="7">
    <location>
        <begin position="186"/>
        <end position="204"/>
    </location>
</feature>
<evidence type="ECO:0000256" key="7">
    <source>
        <dbReference type="SAM" id="Phobius"/>
    </source>
</evidence>
<feature type="transmembrane region" description="Helical" evidence="7">
    <location>
        <begin position="270"/>
        <end position="294"/>
    </location>
</feature>
<name>A0A0E1VWF1_BURPE</name>
<feature type="transmembrane region" description="Helical" evidence="7">
    <location>
        <begin position="30"/>
        <end position="49"/>
    </location>
</feature>
<proteinExistence type="predicted"/>
<feature type="transmembrane region" description="Helical" evidence="7">
    <location>
        <begin position="211"/>
        <end position="234"/>
    </location>
</feature>
<dbReference type="InterPro" id="IPR004776">
    <property type="entry name" value="Mem_transp_PIN-like"/>
</dbReference>
<gene>
    <name evidence="8" type="ORF">BURPS1710A_A0683</name>
</gene>
<evidence type="ECO:0000256" key="3">
    <source>
        <dbReference type="ARBA" id="ARBA00022475"/>
    </source>
</evidence>
<keyword evidence="6 7" id="KW-0472">Membrane</keyword>
<keyword evidence="4 7" id="KW-0812">Transmembrane</keyword>
<accession>A0A0E1VWF1</accession>
<feature type="transmembrane region" description="Helical" evidence="7">
    <location>
        <begin position="120"/>
        <end position="142"/>
    </location>
</feature>
<evidence type="ECO:0000256" key="2">
    <source>
        <dbReference type="ARBA" id="ARBA00022448"/>
    </source>
</evidence>
<feature type="transmembrane region" description="Helical" evidence="7">
    <location>
        <begin position="61"/>
        <end position="86"/>
    </location>
</feature>
<dbReference type="Pfam" id="PF03547">
    <property type="entry name" value="Mem_trans"/>
    <property type="match status" value="1"/>
</dbReference>
<keyword evidence="5 7" id="KW-1133">Transmembrane helix</keyword>
<protein>
    <submittedName>
        <fullName evidence="8">Transporter, AEC family</fullName>
    </submittedName>
</protein>
<comment type="subcellular location">
    <subcellularLocation>
        <location evidence="1">Membrane</location>
        <topology evidence="1">Multi-pass membrane protein</topology>
    </subcellularLocation>
</comment>
<organism evidence="8">
    <name type="scientific">Burkholderia pseudomallei 1710a</name>
    <dbReference type="NCBI Taxonomy" id="320371"/>
    <lineage>
        <taxon>Bacteria</taxon>
        <taxon>Pseudomonadati</taxon>
        <taxon>Pseudomonadota</taxon>
        <taxon>Betaproteobacteria</taxon>
        <taxon>Burkholderiales</taxon>
        <taxon>Burkholderiaceae</taxon>
        <taxon>Burkholderia</taxon>
        <taxon>pseudomallei group</taxon>
    </lineage>
</organism>
<dbReference type="HOGENOM" id="CLU_056175_4_1_4"/>
<dbReference type="Proteomes" id="UP000001812">
    <property type="component" value="Chromosome II"/>
</dbReference>
<dbReference type="GO" id="GO:0055085">
    <property type="term" value="P:transmembrane transport"/>
    <property type="evidence" value="ECO:0007669"/>
    <property type="project" value="InterPro"/>
</dbReference>
<dbReference type="PANTHER" id="PTHR36838">
    <property type="entry name" value="AUXIN EFFLUX CARRIER FAMILY PROTEIN"/>
    <property type="match status" value="1"/>
</dbReference>
<evidence type="ECO:0000256" key="4">
    <source>
        <dbReference type="ARBA" id="ARBA00022692"/>
    </source>
</evidence>
<evidence type="ECO:0000256" key="1">
    <source>
        <dbReference type="ARBA" id="ARBA00004141"/>
    </source>
</evidence>
<feature type="transmembrane region" description="Helical" evidence="7">
    <location>
        <begin position="6"/>
        <end position="23"/>
    </location>
</feature>
<reference evidence="8" key="1">
    <citation type="submission" date="2009-05" db="EMBL/GenBank/DDBJ databases">
        <authorList>
            <person name="Harkins D.M."/>
            <person name="DeShazer D."/>
            <person name="Woods D.E."/>
            <person name="Brinkac L.M."/>
            <person name="Brown K.A."/>
            <person name="Hung G.C."/>
            <person name="Tuanyok A."/>
            <person name="Zhang B."/>
            <person name="Nierman W.C."/>
        </authorList>
    </citation>
    <scope>NUCLEOTIDE SEQUENCE [LARGE SCALE GENOMIC DNA]</scope>
    <source>
        <strain evidence="8">1710a</strain>
    </source>
</reference>
<feature type="transmembrane region" description="Helical" evidence="7">
    <location>
        <begin position="154"/>
        <end position="174"/>
    </location>
</feature>
<evidence type="ECO:0000256" key="6">
    <source>
        <dbReference type="ARBA" id="ARBA00023136"/>
    </source>
</evidence>
<evidence type="ECO:0000313" key="8">
    <source>
        <dbReference type="EMBL" id="EET04469.1"/>
    </source>
</evidence>
<dbReference type="EMBL" id="CM000833">
    <property type="protein sequence ID" value="EET04469.1"/>
    <property type="molecule type" value="Genomic_DNA"/>
</dbReference>
<keyword evidence="3" id="KW-1003">Cell membrane</keyword>
<dbReference type="AlphaFoldDB" id="A0A0E1VWF1"/>
<evidence type="ECO:0000256" key="5">
    <source>
        <dbReference type="ARBA" id="ARBA00022989"/>
    </source>
</evidence>